<gene>
    <name evidence="2" type="ORF">DO97_02695</name>
</gene>
<evidence type="ECO:0000313" key="3">
    <source>
        <dbReference type="Proteomes" id="UP000030170"/>
    </source>
</evidence>
<evidence type="ECO:0000313" key="2">
    <source>
        <dbReference type="EMBL" id="KGF72986.1"/>
    </source>
</evidence>
<organism evidence="2 3">
    <name type="scientific">Neosynechococcus sphagnicola sy1</name>
    <dbReference type="NCBI Taxonomy" id="1497020"/>
    <lineage>
        <taxon>Bacteria</taxon>
        <taxon>Bacillati</taxon>
        <taxon>Cyanobacteriota</taxon>
        <taxon>Cyanophyceae</taxon>
        <taxon>Neosynechococcales</taxon>
        <taxon>Neosynechococcaceae</taxon>
        <taxon>Neosynechococcus</taxon>
    </lineage>
</organism>
<keyword evidence="3" id="KW-1185">Reference proteome</keyword>
<accession>A0A098TL23</accession>
<dbReference type="EMBL" id="JJML01000016">
    <property type="protein sequence ID" value="KGF72986.1"/>
    <property type="molecule type" value="Genomic_DNA"/>
</dbReference>
<keyword evidence="1" id="KW-0812">Transmembrane</keyword>
<keyword evidence="1" id="KW-1133">Transmembrane helix</keyword>
<dbReference type="AlphaFoldDB" id="A0A098TL23"/>
<comment type="caution">
    <text evidence="2">The sequence shown here is derived from an EMBL/GenBank/DDBJ whole genome shotgun (WGS) entry which is preliminary data.</text>
</comment>
<dbReference type="Proteomes" id="UP000030170">
    <property type="component" value="Unassembled WGS sequence"/>
</dbReference>
<dbReference type="STRING" id="1497020.DO97_02695"/>
<name>A0A098TL23_9CYAN</name>
<sequence length="125" mass="14149">MPSCPRCQQFIKPSVYAQAIACPTCQAPLKAFGHPGIPLHHAKGQSSLCVSCTYHRDNSCSFPQRPHARDCTLYRQYFPLQAIQATPPRSDFSRQLRLWQQRHGLWIAMVSLLAVSILVTLMGRR</sequence>
<protein>
    <recommendedName>
        <fullName evidence="4">DZANK-type domain-containing protein</fullName>
    </recommendedName>
</protein>
<proteinExistence type="predicted"/>
<feature type="transmembrane region" description="Helical" evidence="1">
    <location>
        <begin position="104"/>
        <end position="123"/>
    </location>
</feature>
<evidence type="ECO:0000256" key="1">
    <source>
        <dbReference type="SAM" id="Phobius"/>
    </source>
</evidence>
<dbReference type="OrthoDB" id="530614at2"/>
<evidence type="ECO:0008006" key="4">
    <source>
        <dbReference type="Google" id="ProtNLM"/>
    </source>
</evidence>
<keyword evidence="1" id="KW-0472">Membrane</keyword>
<reference evidence="2 3" key="1">
    <citation type="journal article" date="2014" name="Mol. Ecol.">
        <title>Evolution of Synechococcus.</title>
        <authorList>
            <person name="Dvorak P."/>
            <person name="Casamatta D."/>
            <person name="Hasler P."/>
            <person name="Poulickova A."/>
            <person name="Ondrej V."/>
            <person name="Sanges R."/>
        </authorList>
    </citation>
    <scope>NUCLEOTIDE SEQUENCE [LARGE SCALE GENOMIC DNA]</scope>
    <source>
        <strain evidence="2 3">CAUP A 1101</strain>
    </source>
</reference>